<feature type="domain" description="ABC transporter" evidence="10">
    <location>
        <begin position="359"/>
        <end position="598"/>
    </location>
</feature>
<evidence type="ECO:0000256" key="7">
    <source>
        <dbReference type="ARBA" id="ARBA00022989"/>
    </source>
</evidence>
<evidence type="ECO:0000256" key="2">
    <source>
        <dbReference type="ARBA" id="ARBA00022448"/>
    </source>
</evidence>
<dbReference type="GO" id="GO:0016887">
    <property type="term" value="F:ATP hydrolysis activity"/>
    <property type="evidence" value="ECO:0007669"/>
    <property type="project" value="InterPro"/>
</dbReference>
<dbReference type="Proteomes" id="UP001065613">
    <property type="component" value="Chromosome"/>
</dbReference>
<protein>
    <submittedName>
        <fullName evidence="12">ABC transporter ATP-binding protein/permease</fullName>
    </submittedName>
</protein>
<keyword evidence="2" id="KW-0813">Transport</keyword>
<dbReference type="Gene3D" id="1.20.1560.10">
    <property type="entry name" value="ABC transporter type 1, transmembrane domain"/>
    <property type="match status" value="1"/>
</dbReference>
<dbReference type="InterPro" id="IPR039421">
    <property type="entry name" value="Type_1_exporter"/>
</dbReference>
<evidence type="ECO:0000256" key="5">
    <source>
        <dbReference type="ARBA" id="ARBA00022741"/>
    </source>
</evidence>
<dbReference type="Pfam" id="PF00664">
    <property type="entry name" value="ABC_membrane"/>
    <property type="match status" value="1"/>
</dbReference>
<dbReference type="KEGG" id="wna:KA717_31260"/>
<evidence type="ECO:0000256" key="9">
    <source>
        <dbReference type="SAM" id="Phobius"/>
    </source>
</evidence>
<accession>A0A977PUL1</accession>
<dbReference type="FunFam" id="3.40.50.300:FF:000221">
    <property type="entry name" value="Multidrug ABC transporter ATP-binding protein"/>
    <property type="match status" value="1"/>
</dbReference>
<evidence type="ECO:0000256" key="6">
    <source>
        <dbReference type="ARBA" id="ARBA00022840"/>
    </source>
</evidence>
<comment type="subcellular location">
    <subcellularLocation>
        <location evidence="1">Cell membrane</location>
        <topology evidence="1">Multi-pass membrane protein</topology>
    </subcellularLocation>
</comment>
<dbReference type="PROSITE" id="PS00211">
    <property type="entry name" value="ABC_TRANSPORTER_1"/>
    <property type="match status" value="1"/>
</dbReference>
<gene>
    <name evidence="12" type="ORF">KA717_31260</name>
</gene>
<evidence type="ECO:0000259" key="10">
    <source>
        <dbReference type="PROSITE" id="PS50893"/>
    </source>
</evidence>
<keyword evidence="6 12" id="KW-0067">ATP-binding</keyword>
<keyword evidence="4 9" id="KW-0812">Transmembrane</keyword>
<name>A0A977PUL1_9CYAN</name>
<sequence>MSNINLFKEVIATIQYLPWAINLVWQSAHRWTIAWLTLIILQGLLPIVNIYLTRDLVNHLVPVSKNNFNNDSLQSILILVIALGIILILSQTLQGLMDWVRTSQSDLVQDRINDLIHQKASELDLSFYDDPNYYDCLERAKVDAISRPVTLLENLSSLLQSSITLVAMSGILIPFGIWVPLALLVSTLPALYITFYYNYRRHQWQMTVTTRQRRSRYYENILTKRENVTETRIFNLSSHFREVYQNLRQRLRNEQLQLIRNQAFADLAAGTLSITVTGIVMAIMVWRALQAQISLGDLTLLYQAFNQGQSLIKNLLSNTGKIYFNSLFIENLKEFLNLTPILKETANSYPIPIPIKDSIQFENIRFRYPHSSRWALDGFDLTIKVEQVVAIVGTNGAGKSTLMKLLCRFYDPTEGNIFIDNHNLKDLQIESLQQIITVLFQEPVRYNEPAVDNIAYGDWDNHPSFSRIEEAAQVSGADKVIARLPQGYQEVLGKWLGTADLSVGEWQKIALARAFLRQSEIVLLDEPTSAMDSWAEAEWMSRFRELVAGRTAIMITHRFTTAMQADQIYVMDCGKIVESGTHQQLLSLGGLYAQSWKQQMKDVNL</sequence>
<dbReference type="SUPFAM" id="SSF90123">
    <property type="entry name" value="ABC transporter transmembrane region"/>
    <property type="match status" value="1"/>
</dbReference>
<keyword evidence="5" id="KW-0547">Nucleotide-binding</keyword>
<dbReference type="PROSITE" id="PS50929">
    <property type="entry name" value="ABC_TM1F"/>
    <property type="match status" value="1"/>
</dbReference>
<evidence type="ECO:0000256" key="8">
    <source>
        <dbReference type="ARBA" id="ARBA00023136"/>
    </source>
</evidence>
<reference evidence="12" key="1">
    <citation type="submission" date="2021-04" db="EMBL/GenBank/DDBJ databases">
        <title>Genome sequence of Woronichinia naegeliana from Washington state freshwater lake bloom.</title>
        <authorList>
            <person name="Dreher T.W."/>
        </authorList>
    </citation>
    <scope>NUCLEOTIDE SEQUENCE</scope>
    <source>
        <strain evidence="12">WA131</strain>
    </source>
</reference>
<dbReference type="Gene3D" id="3.40.50.300">
    <property type="entry name" value="P-loop containing nucleotide triphosphate hydrolases"/>
    <property type="match status" value="1"/>
</dbReference>
<evidence type="ECO:0000256" key="3">
    <source>
        <dbReference type="ARBA" id="ARBA00022475"/>
    </source>
</evidence>
<feature type="transmembrane region" description="Helical" evidence="9">
    <location>
        <begin position="32"/>
        <end position="52"/>
    </location>
</feature>
<dbReference type="GO" id="GO:0015421">
    <property type="term" value="F:ABC-type oligopeptide transporter activity"/>
    <property type="evidence" value="ECO:0007669"/>
    <property type="project" value="TreeGrafter"/>
</dbReference>
<keyword evidence="3" id="KW-1003">Cell membrane</keyword>
<dbReference type="InterPro" id="IPR003439">
    <property type="entry name" value="ABC_transporter-like_ATP-bd"/>
</dbReference>
<dbReference type="PANTHER" id="PTHR43394:SF1">
    <property type="entry name" value="ATP-BINDING CASSETTE SUB-FAMILY B MEMBER 10, MITOCHONDRIAL"/>
    <property type="match status" value="1"/>
</dbReference>
<dbReference type="InterPro" id="IPR036640">
    <property type="entry name" value="ABC1_TM_sf"/>
</dbReference>
<feature type="domain" description="ABC transmembrane type-1" evidence="11">
    <location>
        <begin position="33"/>
        <end position="318"/>
    </location>
</feature>
<feature type="transmembrane region" description="Helical" evidence="9">
    <location>
        <begin position="72"/>
        <end position="89"/>
    </location>
</feature>
<dbReference type="EMBL" id="CP073041">
    <property type="protein sequence ID" value="UXE60101.1"/>
    <property type="molecule type" value="Genomic_DNA"/>
</dbReference>
<dbReference type="GO" id="GO:0005524">
    <property type="term" value="F:ATP binding"/>
    <property type="evidence" value="ECO:0007669"/>
    <property type="project" value="UniProtKB-KW"/>
</dbReference>
<dbReference type="Pfam" id="PF00005">
    <property type="entry name" value="ABC_tran"/>
    <property type="match status" value="1"/>
</dbReference>
<dbReference type="PROSITE" id="PS50893">
    <property type="entry name" value="ABC_TRANSPORTER_2"/>
    <property type="match status" value="1"/>
</dbReference>
<keyword evidence="7 9" id="KW-1133">Transmembrane helix</keyword>
<evidence type="ECO:0000256" key="4">
    <source>
        <dbReference type="ARBA" id="ARBA00022692"/>
    </source>
</evidence>
<dbReference type="InterPro" id="IPR017871">
    <property type="entry name" value="ABC_transporter-like_CS"/>
</dbReference>
<dbReference type="AlphaFoldDB" id="A0A977PUL1"/>
<dbReference type="InterPro" id="IPR027417">
    <property type="entry name" value="P-loop_NTPase"/>
</dbReference>
<proteinExistence type="predicted"/>
<evidence type="ECO:0000256" key="1">
    <source>
        <dbReference type="ARBA" id="ARBA00004651"/>
    </source>
</evidence>
<evidence type="ECO:0000313" key="12">
    <source>
        <dbReference type="EMBL" id="UXE60101.1"/>
    </source>
</evidence>
<dbReference type="SUPFAM" id="SSF52540">
    <property type="entry name" value="P-loop containing nucleoside triphosphate hydrolases"/>
    <property type="match status" value="1"/>
</dbReference>
<feature type="transmembrane region" description="Helical" evidence="9">
    <location>
        <begin position="177"/>
        <end position="197"/>
    </location>
</feature>
<organism evidence="12">
    <name type="scientific">Woronichinia naegeliana WA131</name>
    <dbReference type="NCBI Taxonomy" id="2824559"/>
    <lineage>
        <taxon>Bacteria</taxon>
        <taxon>Bacillati</taxon>
        <taxon>Cyanobacteriota</taxon>
        <taxon>Cyanophyceae</taxon>
        <taxon>Synechococcales</taxon>
        <taxon>Coelosphaeriaceae</taxon>
        <taxon>Woronichinia</taxon>
    </lineage>
</organism>
<evidence type="ECO:0000259" key="11">
    <source>
        <dbReference type="PROSITE" id="PS50929"/>
    </source>
</evidence>
<dbReference type="PANTHER" id="PTHR43394">
    <property type="entry name" value="ATP-DEPENDENT PERMEASE MDL1, MITOCHONDRIAL"/>
    <property type="match status" value="1"/>
</dbReference>
<dbReference type="InterPro" id="IPR011527">
    <property type="entry name" value="ABC1_TM_dom"/>
</dbReference>
<feature type="transmembrane region" description="Helical" evidence="9">
    <location>
        <begin position="267"/>
        <end position="289"/>
    </location>
</feature>
<dbReference type="SMART" id="SM00382">
    <property type="entry name" value="AAA"/>
    <property type="match status" value="1"/>
</dbReference>
<dbReference type="InterPro" id="IPR003593">
    <property type="entry name" value="AAA+_ATPase"/>
</dbReference>
<dbReference type="GO" id="GO:0005886">
    <property type="term" value="C:plasma membrane"/>
    <property type="evidence" value="ECO:0007669"/>
    <property type="project" value="UniProtKB-SubCell"/>
</dbReference>
<keyword evidence="8 9" id="KW-0472">Membrane</keyword>